<feature type="chain" id="PRO_5043979052" description="Peptidase A1 domain-containing protein" evidence="4">
    <location>
        <begin position="22"/>
        <end position="537"/>
    </location>
</feature>
<dbReference type="Pfam" id="PF00026">
    <property type="entry name" value="Asp"/>
    <property type="match status" value="1"/>
</dbReference>
<organism evidence="6 7">
    <name type="scientific">Orbilia blumenaviensis</name>
    <dbReference type="NCBI Taxonomy" id="1796055"/>
    <lineage>
        <taxon>Eukaryota</taxon>
        <taxon>Fungi</taxon>
        <taxon>Dikarya</taxon>
        <taxon>Ascomycota</taxon>
        <taxon>Pezizomycotina</taxon>
        <taxon>Orbiliomycetes</taxon>
        <taxon>Orbiliales</taxon>
        <taxon>Orbiliaceae</taxon>
        <taxon>Orbilia</taxon>
    </lineage>
</organism>
<evidence type="ECO:0000256" key="1">
    <source>
        <dbReference type="ARBA" id="ARBA00007447"/>
    </source>
</evidence>
<evidence type="ECO:0000313" key="7">
    <source>
        <dbReference type="Proteomes" id="UP001373714"/>
    </source>
</evidence>
<dbReference type="Gene3D" id="2.40.70.10">
    <property type="entry name" value="Acid Proteases"/>
    <property type="match status" value="2"/>
</dbReference>
<dbReference type="EMBL" id="JAVHNS010000014">
    <property type="protein sequence ID" value="KAK6335840.1"/>
    <property type="molecule type" value="Genomic_DNA"/>
</dbReference>
<dbReference type="PROSITE" id="PS51767">
    <property type="entry name" value="PEPTIDASE_A1"/>
    <property type="match status" value="1"/>
</dbReference>
<gene>
    <name evidence="6" type="ORF">TWF730_003215</name>
</gene>
<evidence type="ECO:0000313" key="6">
    <source>
        <dbReference type="EMBL" id="KAK6335840.1"/>
    </source>
</evidence>
<comment type="caution">
    <text evidence="6">The sequence shown here is derived from an EMBL/GenBank/DDBJ whole genome shotgun (WGS) entry which is preliminary data.</text>
</comment>
<keyword evidence="7" id="KW-1185">Reference proteome</keyword>
<feature type="compositionally biased region" description="Low complexity" evidence="2">
    <location>
        <begin position="413"/>
        <end position="425"/>
    </location>
</feature>
<reference evidence="6 7" key="1">
    <citation type="submission" date="2019-10" db="EMBL/GenBank/DDBJ databases">
        <authorList>
            <person name="Palmer J.M."/>
        </authorList>
    </citation>
    <scope>NUCLEOTIDE SEQUENCE [LARGE SCALE GENOMIC DNA]</scope>
    <source>
        <strain evidence="6 7">TWF730</strain>
    </source>
</reference>
<feature type="signal peptide" evidence="4">
    <location>
        <begin position="1"/>
        <end position="21"/>
    </location>
</feature>
<dbReference type="InterPro" id="IPR033121">
    <property type="entry name" value="PEPTIDASE_A1"/>
</dbReference>
<comment type="similarity">
    <text evidence="1">Belongs to the peptidase A1 family.</text>
</comment>
<dbReference type="PANTHER" id="PTHR47966">
    <property type="entry name" value="BETA-SITE APP-CLEAVING ENZYME, ISOFORM A-RELATED"/>
    <property type="match status" value="1"/>
</dbReference>
<protein>
    <recommendedName>
        <fullName evidence="5">Peptidase A1 domain-containing protein</fullName>
    </recommendedName>
</protein>
<keyword evidence="3" id="KW-0812">Transmembrane</keyword>
<keyword evidence="4" id="KW-0732">Signal</keyword>
<evidence type="ECO:0000256" key="3">
    <source>
        <dbReference type="SAM" id="Phobius"/>
    </source>
</evidence>
<keyword evidence="3" id="KW-1133">Transmembrane helix</keyword>
<dbReference type="InterPro" id="IPR001461">
    <property type="entry name" value="Aspartic_peptidase_A1"/>
</dbReference>
<dbReference type="PANTHER" id="PTHR47966:SF51">
    <property type="entry name" value="BETA-SITE APP-CLEAVING ENZYME, ISOFORM A-RELATED"/>
    <property type="match status" value="1"/>
</dbReference>
<proteinExistence type="inferred from homology"/>
<feature type="domain" description="Peptidase A1" evidence="5">
    <location>
        <begin position="45"/>
        <end position="364"/>
    </location>
</feature>
<keyword evidence="3" id="KW-0472">Membrane</keyword>
<name>A0AAV9U569_9PEZI</name>
<feature type="transmembrane region" description="Helical" evidence="3">
    <location>
        <begin position="434"/>
        <end position="456"/>
    </location>
</feature>
<evidence type="ECO:0000256" key="4">
    <source>
        <dbReference type="SAM" id="SignalP"/>
    </source>
</evidence>
<dbReference type="Proteomes" id="UP001373714">
    <property type="component" value="Unassembled WGS sequence"/>
</dbReference>
<dbReference type="GO" id="GO:0006508">
    <property type="term" value="P:proteolysis"/>
    <property type="evidence" value="ECO:0007669"/>
    <property type="project" value="InterPro"/>
</dbReference>
<dbReference type="GO" id="GO:0004190">
    <property type="term" value="F:aspartic-type endopeptidase activity"/>
    <property type="evidence" value="ECO:0007669"/>
    <property type="project" value="InterPro"/>
</dbReference>
<dbReference type="SUPFAM" id="SSF50630">
    <property type="entry name" value="Acid proteases"/>
    <property type="match status" value="1"/>
</dbReference>
<evidence type="ECO:0000259" key="5">
    <source>
        <dbReference type="PROSITE" id="PS51767"/>
    </source>
</evidence>
<sequence length="537" mass="58895">MEFIILSILSLILLFSGSATAQAEGTASRAHRVINIDLVRNGEKVQTPVIPNNDSPTTWADLDYWSSLTWVPSSRYIPGQNSPSKPVSEDVNKAIIPLPNGTTVEATILNDNFLLSNQNISSLPFASVNITNTSTGVLGLGSDASVTINGQDIDTGLLKTLVSRKVINQEIYSIRWDPDVRSSRNGSLYLGGIDTNAYRGRLTPLLLTRTGSIYTGDISGINFTYASTIVTNTSSSDFLIPVIFDSTSPAIKLPQQIFNELIQYLHPSIKSNEEEGREEQPEYIIPCTDPPQTHLTLTFNKNKNKTLNIEIPFSQLISPYRNSTTRCSISQLQPSPDDNVYLGTIFHRSAYTVFDPSRHQMFIAPSSRRDTTDAPPILVEALQMGTGIDGSVVPDLEGGSPAPLPVDFDRNDASTPFKSPASSSSKPAKLKTEAIIGIVIAAVAILAITTLIILLYKKKKEDEEEKMRLTLGHPDYSNPTFRESTYQEGWMNTTTSSVMSFEDYVAVEGQGAGWIVETKDGIKHANWVKEGRFKLGK</sequence>
<evidence type="ECO:0000256" key="2">
    <source>
        <dbReference type="SAM" id="MobiDB-lite"/>
    </source>
</evidence>
<dbReference type="InterPro" id="IPR021109">
    <property type="entry name" value="Peptidase_aspartic_dom_sf"/>
</dbReference>
<feature type="region of interest" description="Disordered" evidence="2">
    <location>
        <begin position="393"/>
        <end position="425"/>
    </location>
</feature>
<accession>A0AAV9U569</accession>
<dbReference type="AlphaFoldDB" id="A0AAV9U569"/>